<feature type="compositionally biased region" description="Polar residues" evidence="1">
    <location>
        <begin position="80"/>
        <end position="100"/>
    </location>
</feature>
<dbReference type="AlphaFoldDB" id="A0A6A7BNC3"/>
<organism evidence="2 3">
    <name type="scientific">Plenodomus tracheiphilus IPT5</name>
    <dbReference type="NCBI Taxonomy" id="1408161"/>
    <lineage>
        <taxon>Eukaryota</taxon>
        <taxon>Fungi</taxon>
        <taxon>Dikarya</taxon>
        <taxon>Ascomycota</taxon>
        <taxon>Pezizomycotina</taxon>
        <taxon>Dothideomycetes</taxon>
        <taxon>Pleosporomycetidae</taxon>
        <taxon>Pleosporales</taxon>
        <taxon>Pleosporineae</taxon>
        <taxon>Leptosphaeriaceae</taxon>
        <taxon>Plenodomus</taxon>
    </lineage>
</organism>
<evidence type="ECO:0000313" key="2">
    <source>
        <dbReference type="EMBL" id="KAF2856903.1"/>
    </source>
</evidence>
<name>A0A6A7BNC3_9PLEO</name>
<protein>
    <submittedName>
        <fullName evidence="2">Uncharacterized protein</fullName>
    </submittedName>
</protein>
<dbReference type="EMBL" id="MU006288">
    <property type="protein sequence ID" value="KAF2856903.1"/>
    <property type="molecule type" value="Genomic_DNA"/>
</dbReference>
<evidence type="ECO:0000256" key="1">
    <source>
        <dbReference type="SAM" id="MobiDB-lite"/>
    </source>
</evidence>
<reference evidence="2" key="1">
    <citation type="submission" date="2020-01" db="EMBL/GenBank/DDBJ databases">
        <authorList>
            <consortium name="DOE Joint Genome Institute"/>
            <person name="Haridas S."/>
            <person name="Albert R."/>
            <person name="Binder M."/>
            <person name="Bloem J."/>
            <person name="Labutti K."/>
            <person name="Salamov A."/>
            <person name="Andreopoulos B."/>
            <person name="Baker S.E."/>
            <person name="Barry K."/>
            <person name="Bills G."/>
            <person name="Bluhm B.H."/>
            <person name="Cannon C."/>
            <person name="Castanera R."/>
            <person name="Culley D.E."/>
            <person name="Daum C."/>
            <person name="Ezra D."/>
            <person name="Gonzalez J.B."/>
            <person name="Henrissat B."/>
            <person name="Kuo A."/>
            <person name="Liang C."/>
            <person name="Lipzen A."/>
            <person name="Lutzoni F."/>
            <person name="Magnuson J."/>
            <person name="Mondo S."/>
            <person name="Nolan M."/>
            <person name="Ohm R."/>
            <person name="Pangilinan J."/>
            <person name="Park H.-J."/>
            <person name="Ramirez L."/>
            <person name="Alfaro M."/>
            <person name="Sun H."/>
            <person name="Tritt A."/>
            <person name="Yoshinaga Y."/>
            <person name="Zwiers L.-H."/>
            <person name="Turgeon B.G."/>
            <person name="Goodwin S.B."/>
            <person name="Spatafora J.W."/>
            <person name="Crous P.W."/>
            <person name="Grigoriev I.V."/>
        </authorList>
    </citation>
    <scope>NUCLEOTIDE SEQUENCE</scope>
    <source>
        <strain evidence="2">IPT5</strain>
    </source>
</reference>
<evidence type="ECO:0000313" key="3">
    <source>
        <dbReference type="Proteomes" id="UP000799423"/>
    </source>
</evidence>
<keyword evidence="3" id="KW-1185">Reference proteome</keyword>
<feature type="region of interest" description="Disordered" evidence="1">
    <location>
        <begin position="55"/>
        <end position="104"/>
    </location>
</feature>
<accession>A0A6A7BNC3</accession>
<gene>
    <name evidence="2" type="ORF">T440DRAFT_13124</name>
</gene>
<proteinExistence type="predicted"/>
<sequence length="142" mass="15118">MDPRGLWLLYPTGICGHHCPHGRARPIDATSLANPISPQTPSGTATAKTISAILGPETLPGDQDPIDQVTDRESGRFPQLQRQRSPASAAHSISSRNGISSCKVDQGQDFQTPCEDLVKSASTRTCALCISCHPSFVPISRA</sequence>
<dbReference type="Proteomes" id="UP000799423">
    <property type="component" value="Unassembled WGS sequence"/>
</dbReference>